<keyword evidence="4 5" id="KW-0274">FAD</keyword>
<evidence type="ECO:0000256" key="3">
    <source>
        <dbReference type="ARBA" id="ARBA00022630"/>
    </source>
</evidence>
<organism evidence="8 9">
    <name type="scientific">Catenulispora yoronensis</name>
    <dbReference type="NCBI Taxonomy" id="450799"/>
    <lineage>
        <taxon>Bacteria</taxon>
        <taxon>Bacillati</taxon>
        <taxon>Actinomycetota</taxon>
        <taxon>Actinomycetes</taxon>
        <taxon>Catenulisporales</taxon>
        <taxon>Catenulisporaceae</taxon>
        <taxon>Catenulispora</taxon>
    </lineage>
</organism>
<evidence type="ECO:0000259" key="6">
    <source>
        <dbReference type="PROSITE" id="PS00623"/>
    </source>
</evidence>
<feature type="domain" description="Glucose-methanol-choline oxidoreductase N-terminal" evidence="6">
    <location>
        <begin position="83"/>
        <end position="106"/>
    </location>
</feature>
<dbReference type="PANTHER" id="PTHR11552:SF147">
    <property type="entry name" value="CHOLINE DEHYDROGENASE, MITOCHONDRIAL"/>
    <property type="match status" value="1"/>
</dbReference>
<evidence type="ECO:0000259" key="7">
    <source>
        <dbReference type="PROSITE" id="PS00624"/>
    </source>
</evidence>
<dbReference type="RefSeq" id="WP_344667647.1">
    <property type="nucleotide sequence ID" value="NZ_BAAAQN010000027.1"/>
</dbReference>
<name>A0ABN2UJ37_9ACTN</name>
<protein>
    <submittedName>
        <fullName evidence="8">GMC family oxidoreductase N-terminal domain-containing protein</fullName>
    </submittedName>
</protein>
<dbReference type="PROSITE" id="PS51257">
    <property type="entry name" value="PROKAR_LIPOPROTEIN"/>
    <property type="match status" value="1"/>
</dbReference>
<dbReference type="EMBL" id="BAAAQN010000027">
    <property type="protein sequence ID" value="GAA2038706.1"/>
    <property type="molecule type" value="Genomic_DNA"/>
</dbReference>
<evidence type="ECO:0000256" key="4">
    <source>
        <dbReference type="ARBA" id="ARBA00022827"/>
    </source>
</evidence>
<dbReference type="InterPro" id="IPR000172">
    <property type="entry name" value="GMC_OxRdtase_N"/>
</dbReference>
<reference evidence="8 9" key="1">
    <citation type="journal article" date="2019" name="Int. J. Syst. Evol. Microbiol.">
        <title>The Global Catalogue of Microorganisms (GCM) 10K type strain sequencing project: providing services to taxonomists for standard genome sequencing and annotation.</title>
        <authorList>
            <consortium name="The Broad Institute Genomics Platform"/>
            <consortium name="The Broad Institute Genome Sequencing Center for Infectious Disease"/>
            <person name="Wu L."/>
            <person name="Ma J."/>
        </authorList>
    </citation>
    <scope>NUCLEOTIDE SEQUENCE [LARGE SCALE GENOMIC DNA]</scope>
    <source>
        <strain evidence="8 9">JCM 16014</strain>
    </source>
</reference>
<sequence>MRTTPSEYDYIVVGAGSAGCVVARRLVDAGHCVLLIENGREDHNPAIHDPGRMWELWESPDDYAYRTEPQRDAAGTQVFWPRGKVLGGSSALNGMIYVRGHRSDYDAWARQGAAGWSFDEVLPYFKRSEDFEGGTSPHHGVGGPLPVTRNHAPNPVSTAFVEACTEAGIPHNDDCNGTEILGAGLLHRNIRDGRRVSAWVAFVQPIIGNPLLTVLTSTLVTRVVLDRGRAVGVEVARNGKHTTIRCGTEVVLSAGAIGSPQLLMLSGMGPADDLRRLGIAVEADLPGVGANLHDHLLAPIVFESALPVPPGTANKLEAQFFAKTDPSLPAPDLQPLMSHAPLPVNGYTVPEEGHGYTVLAGDIRPLSRGRLWLRSTDPARPPALDPQYLADPTDLATMVAAVKLVREIGARPALSTWRSREIAPGPGVRTDDELAAYIKQTLLSYHHQVGTCRMGAADDATAVVDPRLRVRGVTGLRVADASVMPTVPSGNTHAPAVMIGERCADFLVGERA</sequence>
<dbReference type="Pfam" id="PF00732">
    <property type="entry name" value="GMC_oxred_N"/>
    <property type="match status" value="1"/>
</dbReference>
<keyword evidence="3 5" id="KW-0285">Flavoprotein</keyword>
<dbReference type="Pfam" id="PF05199">
    <property type="entry name" value="GMC_oxred_C"/>
    <property type="match status" value="1"/>
</dbReference>
<dbReference type="PIRSF" id="PIRSF000137">
    <property type="entry name" value="Alcohol_oxidase"/>
    <property type="match status" value="1"/>
</dbReference>
<evidence type="ECO:0000313" key="8">
    <source>
        <dbReference type="EMBL" id="GAA2038706.1"/>
    </source>
</evidence>
<comment type="caution">
    <text evidence="8">The sequence shown here is derived from an EMBL/GenBank/DDBJ whole genome shotgun (WGS) entry which is preliminary data.</text>
</comment>
<accession>A0ABN2UJ37</accession>
<comment type="cofactor">
    <cofactor evidence="1">
        <name>FAD</name>
        <dbReference type="ChEBI" id="CHEBI:57692"/>
    </cofactor>
</comment>
<proteinExistence type="inferred from homology"/>
<evidence type="ECO:0000313" key="9">
    <source>
        <dbReference type="Proteomes" id="UP001500751"/>
    </source>
</evidence>
<gene>
    <name evidence="8" type="ORF">GCM10009839_45430</name>
</gene>
<dbReference type="InterPro" id="IPR036188">
    <property type="entry name" value="FAD/NAD-bd_sf"/>
</dbReference>
<keyword evidence="9" id="KW-1185">Reference proteome</keyword>
<evidence type="ECO:0000256" key="2">
    <source>
        <dbReference type="ARBA" id="ARBA00010790"/>
    </source>
</evidence>
<dbReference type="InterPro" id="IPR012132">
    <property type="entry name" value="GMC_OxRdtase"/>
</dbReference>
<feature type="domain" description="Glucose-methanol-choline oxidoreductase N-terminal" evidence="7">
    <location>
        <begin position="255"/>
        <end position="269"/>
    </location>
</feature>
<dbReference type="SUPFAM" id="SSF54373">
    <property type="entry name" value="FAD-linked reductases, C-terminal domain"/>
    <property type="match status" value="1"/>
</dbReference>
<dbReference type="PROSITE" id="PS00624">
    <property type="entry name" value="GMC_OXRED_2"/>
    <property type="match status" value="1"/>
</dbReference>
<dbReference type="SUPFAM" id="SSF51905">
    <property type="entry name" value="FAD/NAD(P)-binding domain"/>
    <property type="match status" value="1"/>
</dbReference>
<evidence type="ECO:0000256" key="1">
    <source>
        <dbReference type="ARBA" id="ARBA00001974"/>
    </source>
</evidence>
<comment type="similarity">
    <text evidence="2 5">Belongs to the GMC oxidoreductase family.</text>
</comment>
<dbReference type="Gene3D" id="3.30.560.10">
    <property type="entry name" value="Glucose Oxidase, domain 3"/>
    <property type="match status" value="1"/>
</dbReference>
<dbReference type="Proteomes" id="UP001500751">
    <property type="component" value="Unassembled WGS sequence"/>
</dbReference>
<dbReference type="Gene3D" id="3.50.50.60">
    <property type="entry name" value="FAD/NAD(P)-binding domain"/>
    <property type="match status" value="1"/>
</dbReference>
<dbReference type="PANTHER" id="PTHR11552">
    <property type="entry name" value="GLUCOSE-METHANOL-CHOLINE GMC OXIDOREDUCTASE"/>
    <property type="match status" value="1"/>
</dbReference>
<dbReference type="PROSITE" id="PS00623">
    <property type="entry name" value="GMC_OXRED_1"/>
    <property type="match status" value="1"/>
</dbReference>
<evidence type="ECO:0000256" key="5">
    <source>
        <dbReference type="RuleBase" id="RU003968"/>
    </source>
</evidence>
<dbReference type="InterPro" id="IPR007867">
    <property type="entry name" value="GMC_OxRtase_C"/>
</dbReference>